<dbReference type="AlphaFoldDB" id="A0A2T1M3U7"/>
<dbReference type="RefSeq" id="WP_106455125.1">
    <property type="nucleotide sequence ID" value="NZ_PXOH01000001.1"/>
</dbReference>
<evidence type="ECO:0000313" key="1">
    <source>
        <dbReference type="EMBL" id="PSF39505.1"/>
    </source>
</evidence>
<dbReference type="Proteomes" id="UP000239001">
    <property type="component" value="Unassembled WGS sequence"/>
</dbReference>
<accession>A0A2T1M3U7</accession>
<reference evidence="1 2" key="1">
    <citation type="submission" date="2018-03" db="EMBL/GenBank/DDBJ databases">
        <title>The ancient ancestry and fast evolution of plastids.</title>
        <authorList>
            <person name="Moore K.R."/>
            <person name="Magnabosco C."/>
            <person name="Momper L."/>
            <person name="Gold D.A."/>
            <person name="Bosak T."/>
            <person name="Fournier G.P."/>
        </authorList>
    </citation>
    <scope>NUCLEOTIDE SEQUENCE [LARGE SCALE GENOMIC DNA]</scope>
    <source>
        <strain evidence="1 2">CCALA 016</strain>
    </source>
</reference>
<keyword evidence="2" id="KW-1185">Reference proteome</keyword>
<proteinExistence type="predicted"/>
<evidence type="ECO:0000313" key="2">
    <source>
        <dbReference type="Proteomes" id="UP000239001"/>
    </source>
</evidence>
<organism evidence="1 2">
    <name type="scientific">Aphanothece hegewaldii CCALA 016</name>
    <dbReference type="NCBI Taxonomy" id="2107694"/>
    <lineage>
        <taxon>Bacteria</taxon>
        <taxon>Bacillati</taxon>
        <taxon>Cyanobacteriota</taxon>
        <taxon>Cyanophyceae</taxon>
        <taxon>Oscillatoriophycideae</taxon>
        <taxon>Chroococcales</taxon>
        <taxon>Aphanothecaceae</taxon>
        <taxon>Aphanothece</taxon>
    </lineage>
</organism>
<sequence>MSREIGSTLKLVLFSAISATLLQAFPVEARPNSRPQMRSRPILSNLESRSFSENPEAFFPNSGQDIITYPEGTVGSRSQSESDFEFLGQNFEVKMGETTHADPEFDTFSRNEAQTDKIRVNVNVLEWNN</sequence>
<reference evidence="1 2" key="2">
    <citation type="submission" date="2018-03" db="EMBL/GenBank/DDBJ databases">
        <authorList>
            <person name="Keele B.F."/>
        </authorList>
    </citation>
    <scope>NUCLEOTIDE SEQUENCE [LARGE SCALE GENOMIC DNA]</scope>
    <source>
        <strain evidence="1 2">CCALA 016</strain>
    </source>
</reference>
<comment type="caution">
    <text evidence="1">The sequence shown here is derived from an EMBL/GenBank/DDBJ whole genome shotgun (WGS) entry which is preliminary data.</text>
</comment>
<dbReference type="EMBL" id="PXOH01000001">
    <property type="protein sequence ID" value="PSF39505.1"/>
    <property type="molecule type" value="Genomic_DNA"/>
</dbReference>
<protein>
    <submittedName>
        <fullName evidence="1">Uncharacterized protein</fullName>
    </submittedName>
</protein>
<name>A0A2T1M3U7_9CHRO</name>
<gene>
    <name evidence="1" type="ORF">C7H19_01575</name>
</gene>
<dbReference type="OrthoDB" id="9930868at2"/>